<evidence type="ECO:0000313" key="2">
    <source>
        <dbReference type="Proteomes" id="UP000630615"/>
    </source>
</evidence>
<reference evidence="2" key="1">
    <citation type="journal article" date="2019" name="Int. J. Syst. Evol. Microbiol.">
        <title>The Global Catalogue of Microorganisms (GCM) 10K type strain sequencing project: providing services to taxonomists for standard genome sequencing and annotation.</title>
        <authorList>
            <consortium name="The Broad Institute Genomics Platform"/>
            <consortium name="The Broad Institute Genome Sequencing Center for Infectious Disease"/>
            <person name="Wu L."/>
            <person name="Ma J."/>
        </authorList>
    </citation>
    <scope>NUCLEOTIDE SEQUENCE [LARGE SCALE GENOMIC DNA]</scope>
    <source>
        <strain evidence="2">CGMCC 1.15942</strain>
    </source>
</reference>
<keyword evidence="2" id="KW-1185">Reference proteome</keyword>
<dbReference type="EMBL" id="BMKI01000001">
    <property type="protein sequence ID" value="GGC77922.1"/>
    <property type="molecule type" value="Genomic_DNA"/>
</dbReference>
<organism evidence="1 2">
    <name type="scientific">Enterococcus wangshanyuanii</name>
    <dbReference type="NCBI Taxonomy" id="2005703"/>
    <lineage>
        <taxon>Bacteria</taxon>
        <taxon>Bacillati</taxon>
        <taxon>Bacillota</taxon>
        <taxon>Bacilli</taxon>
        <taxon>Lactobacillales</taxon>
        <taxon>Enterococcaceae</taxon>
        <taxon>Enterococcus</taxon>
    </lineage>
</organism>
<dbReference type="Proteomes" id="UP000630615">
    <property type="component" value="Unassembled WGS sequence"/>
</dbReference>
<evidence type="ECO:0000313" key="1">
    <source>
        <dbReference type="EMBL" id="GGC77922.1"/>
    </source>
</evidence>
<gene>
    <name evidence="1" type="ORF">GCM10011573_04450</name>
</gene>
<accession>A0ABQ1NI86</accession>
<protein>
    <submittedName>
        <fullName evidence="1">Uncharacterized protein</fullName>
    </submittedName>
</protein>
<proteinExistence type="predicted"/>
<sequence length="176" mass="20956">MDNNLAIEFVNRTLKEGVYGYTLRKYVNIDTWDHILTNNLDGIKFVQLTDFNYSRCFSYYFMEDIELKQDFFSPEAKKEVINRGYIEFINLSISAISSFYIIEKARYVADGDKLKIEDIDEFSNVVLKKKFEELKLKISEENFMLVNSDELRIPLKNVPLEDYEDDQVTYFSYLFE</sequence>
<name>A0ABQ1NI86_9ENTE</name>
<dbReference type="RefSeq" id="WP_088268365.1">
    <property type="nucleotide sequence ID" value="NZ_BMKI01000001.1"/>
</dbReference>
<comment type="caution">
    <text evidence="1">The sequence shown here is derived from an EMBL/GenBank/DDBJ whole genome shotgun (WGS) entry which is preliminary data.</text>
</comment>